<dbReference type="Proteomes" id="UP001560293">
    <property type="component" value="Unassembled WGS sequence"/>
</dbReference>
<dbReference type="CDD" id="cd04770">
    <property type="entry name" value="HTH_HMRTR"/>
    <property type="match status" value="1"/>
</dbReference>
<dbReference type="Gene3D" id="1.10.1660.10">
    <property type="match status" value="1"/>
</dbReference>
<dbReference type="Proteomes" id="UP001206890">
    <property type="component" value="Unassembled WGS sequence"/>
</dbReference>
<keyword evidence="3" id="KW-0804">Transcription</keyword>
<accession>A0AAW5Q7L7</accession>
<dbReference type="Pfam" id="PF13411">
    <property type="entry name" value="MerR_1"/>
    <property type="match status" value="1"/>
</dbReference>
<dbReference type="GO" id="GO:0003677">
    <property type="term" value="F:DNA binding"/>
    <property type="evidence" value="ECO:0007669"/>
    <property type="project" value="UniProtKB-KW"/>
</dbReference>
<dbReference type="EMBL" id="JBFTEZ010000004">
    <property type="protein sequence ID" value="MEX6466040.1"/>
    <property type="molecule type" value="Genomic_DNA"/>
</dbReference>
<evidence type="ECO:0000256" key="1">
    <source>
        <dbReference type="ARBA" id="ARBA00023015"/>
    </source>
</evidence>
<evidence type="ECO:0000313" key="5">
    <source>
        <dbReference type="EMBL" id="MCT2117921.1"/>
    </source>
</evidence>
<evidence type="ECO:0000256" key="2">
    <source>
        <dbReference type="ARBA" id="ARBA00023125"/>
    </source>
</evidence>
<dbReference type="PRINTS" id="PR00040">
    <property type="entry name" value="HTHMERR"/>
</dbReference>
<sequence>MTSQAMTSYMRIGELANVVGLSPDTIRYYERVDLLPPPARTPSGYRIYSTQAVDRLRFIQGAQRLGLKLDDIRDLLSVRDTGACPCEPAGDLLTRRLTELDAEIKRLKTLRTEMTTMLTALPAENCPPPTPGTWLETKKEVN</sequence>
<dbReference type="PANTHER" id="PTHR30204:SF94">
    <property type="entry name" value="HEAVY METAL-DEPENDENT TRANSCRIPTIONAL REGULATOR HI_0293-RELATED"/>
    <property type="match status" value="1"/>
</dbReference>
<reference evidence="10" key="2">
    <citation type="submission" date="2024-07" db="EMBL/GenBank/DDBJ databases">
        <title>Pseudomonas strain that inhibits Aeromonas fish pathogens.</title>
        <authorList>
            <person name="Wildschutte H."/>
        </authorList>
    </citation>
    <scope>NUCLEOTIDE SEQUENCE [LARGE SCALE GENOMIC DNA]</scope>
    <source>
        <strain evidence="10">n60</strain>
    </source>
</reference>
<evidence type="ECO:0000313" key="8">
    <source>
        <dbReference type="EMBL" id="MEX6466040.1"/>
    </source>
</evidence>
<dbReference type="PROSITE" id="PS00552">
    <property type="entry name" value="HTH_MERR_1"/>
    <property type="match status" value="1"/>
</dbReference>
<reference evidence="5" key="1">
    <citation type="submission" date="2022-04" db="EMBL/GenBank/DDBJ databases">
        <title>Human microbiome associated bacterial genomes.</title>
        <authorList>
            <person name="Sandstrom S."/>
            <person name="Salamzade R."/>
            <person name="Kalan L.R."/>
        </authorList>
    </citation>
    <scope>NUCLEOTIDE SEQUENCE</scope>
    <source>
        <strain evidence="5">P3-SID1762</strain>
    </source>
</reference>
<gene>
    <name evidence="6" type="ORF">AB6N35_00020</name>
    <name evidence="7" type="ORF">AB6N35_13845</name>
    <name evidence="8" type="ORF">AB6N35_17160</name>
    <name evidence="5" type="ORF">M3D93_09185</name>
</gene>
<evidence type="ECO:0000313" key="7">
    <source>
        <dbReference type="EMBL" id="MEX6465400.1"/>
    </source>
</evidence>
<comment type="caution">
    <text evidence="5">The sequence shown here is derived from an EMBL/GenBank/DDBJ whole genome shotgun (WGS) entry which is preliminary data.</text>
</comment>
<name>A0AAW5Q7L7_9ACTN</name>
<dbReference type="InterPro" id="IPR009061">
    <property type="entry name" value="DNA-bd_dom_put_sf"/>
</dbReference>
<dbReference type="GO" id="GO:0003700">
    <property type="term" value="F:DNA-binding transcription factor activity"/>
    <property type="evidence" value="ECO:0007669"/>
    <property type="project" value="InterPro"/>
</dbReference>
<dbReference type="SUPFAM" id="SSF46955">
    <property type="entry name" value="Putative DNA-binding domain"/>
    <property type="match status" value="1"/>
</dbReference>
<proteinExistence type="predicted"/>
<keyword evidence="1" id="KW-0805">Transcription regulation</keyword>
<evidence type="ECO:0000313" key="6">
    <source>
        <dbReference type="EMBL" id="MEX6462751.1"/>
    </source>
</evidence>
<reference evidence="6" key="3">
    <citation type="submission" date="2024-07" db="EMBL/GenBank/DDBJ databases">
        <authorList>
            <person name="Wildschutte H."/>
        </authorList>
    </citation>
    <scope>NUCLEOTIDE SEQUENCE</scope>
    <source>
        <strain evidence="6">N60</strain>
    </source>
</reference>
<dbReference type="AlphaFoldDB" id="A0AAW5Q7L7"/>
<keyword evidence="10" id="KW-1185">Reference proteome</keyword>
<dbReference type="SMART" id="SM00422">
    <property type="entry name" value="HTH_MERR"/>
    <property type="match status" value="1"/>
</dbReference>
<dbReference type="PROSITE" id="PS50937">
    <property type="entry name" value="HTH_MERR_2"/>
    <property type="match status" value="1"/>
</dbReference>
<dbReference type="InterPro" id="IPR047057">
    <property type="entry name" value="MerR_fam"/>
</dbReference>
<evidence type="ECO:0000313" key="10">
    <source>
        <dbReference type="Proteomes" id="UP001560293"/>
    </source>
</evidence>
<dbReference type="EMBL" id="JBFTEZ010000002">
    <property type="protein sequence ID" value="MEX6465400.1"/>
    <property type="molecule type" value="Genomic_DNA"/>
</dbReference>
<organism evidence="5 9">
    <name type="scientific">Dietzia cinnamea</name>
    <dbReference type="NCBI Taxonomy" id="321318"/>
    <lineage>
        <taxon>Bacteria</taxon>
        <taxon>Bacillati</taxon>
        <taxon>Actinomycetota</taxon>
        <taxon>Actinomycetes</taxon>
        <taxon>Mycobacteriales</taxon>
        <taxon>Dietziaceae</taxon>
        <taxon>Dietzia</taxon>
    </lineage>
</organism>
<dbReference type="EMBL" id="JBFTEZ010000001">
    <property type="protein sequence ID" value="MEX6462751.1"/>
    <property type="molecule type" value="Genomic_DNA"/>
</dbReference>
<evidence type="ECO:0000259" key="4">
    <source>
        <dbReference type="PROSITE" id="PS50937"/>
    </source>
</evidence>
<feature type="domain" description="HTH merR-type" evidence="4">
    <location>
        <begin position="9"/>
        <end position="78"/>
    </location>
</feature>
<dbReference type="PANTHER" id="PTHR30204">
    <property type="entry name" value="REDOX-CYCLING DRUG-SENSING TRANSCRIPTIONAL ACTIVATOR SOXR"/>
    <property type="match status" value="1"/>
</dbReference>
<evidence type="ECO:0000313" key="9">
    <source>
        <dbReference type="Proteomes" id="UP001206890"/>
    </source>
</evidence>
<evidence type="ECO:0000256" key="3">
    <source>
        <dbReference type="ARBA" id="ARBA00023163"/>
    </source>
</evidence>
<dbReference type="EMBL" id="JALXTC010000037">
    <property type="protein sequence ID" value="MCT2117921.1"/>
    <property type="molecule type" value="Genomic_DNA"/>
</dbReference>
<dbReference type="InterPro" id="IPR000551">
    <property type="entry name" value="MerR-type_HTH_dom"/>
</dbReference>
<keyword evidence="2" id="KW-0238">DNA-binding</keyword>
<protein>
    <submittedName>
        <fullName evidence="5">Heavy metal-responsive transcriptional regulator</fullName>
    </submittedName>
</protein>
<dbReference type="RefSeq" id="WP_198150781.1">
    <property type="nucleotide sequence ID" value="NZ_JAFFGT010000098.1"/>
</dbReference>